<dbReference type="GO" id="GO:0022857">
    <property type="term" value="F:transmembrane transporter activity"/>
    <property type="evidence" value="ECO:0007669"/>
    <property type="project" value="InterPro"/>
</dbReference>
<evidence type="ECO:0000313" key="7">
    <source>
        <dbReference type="EMBL" id="ROO26944.1"/>
    </source>
</evidence>
<feature type="transmembrane region" description="Helical" evidence="6">
    <location>
        <begin position="109"/>
        <end position="131"/>
    </location>
</feature>
<feature type="transmembrane region" description="Helical" evidence="6">
    <location>
        <begin position="376"/>
        <end position="400"/>
    </location>
</feature>
<feature type="transmembrane region" description="Helical" evidence="6">
    <location>
        <begin position="181"/>
        <end position="203"/>
    </location>
</feature>
<feature type="transmembrane region" description="Helical" evidence="6">
    <location>
        <begin position="151"/>
        <end position="169"/>
    </location>
</feature>
<feature type="transmembrane region" description="Helical" evidence="6">
    <location>
        <begin position="293"/>
        <end position="312"/>
    </location>
</feature>
<evidence type="ECO:0000313" key="8">
    <source>
        <dbReference type="Proteomes" id="UP000283993"/>
    </source>
</evidence>
<proteinExistence type="inferred from homology"/>
<reference evidence="7 8" key="1">
    <citation type="submission" date="2013-10" db="EMBL/GenBank/DDBJ databases">
        <title>Salinisphaera orenii MK-B5 Genome Sequencing.</title>
        <authorList>
            <person name="Lai Q."/>
            <person name="Li C."/>
            <person name="Shao Z."/>
        </authorList>
    </citation>
    <scope>NUCLEOTIDE SEQUENCE [LARGE SCALE GENOMIC DNA]</scope>
    <source>
        <strain evidence="7 8">MK-B5</strain>
    </source>
</reference>
<dbReference type="GO" id="GO:0016020">
    <property type="term" value="C:membrane"/>
    <property type="evidence" value="ECO:0007669"/>
    <property type="project" value="UniProtKB-SubCell"/>
</dbReference>
<feature type="transmembrane region" description="Helical" evidence="6">
    <location>
        <begin position="412"/>
        <end position="433"/>
    </location>
</feature>
<evidence type="ECO:0000256" key="2">
    <source>
        <dbReference type="ARBA" id="ARBA00006434"/>
    </source>
</evidence>
<keyword evidence="5 6" id="KW-0472">Membrane</keyword>
<keyword evidence="4 6" id="KW-1133">Transmembrane helix</keyword>
<dbReference type="Proteomes" id="UP000283993">
    <property type="component" value="Unassembled WGS sequence"/>
</dbReference>
<comment type="similarity">
    <text evidence="2">Belongs to the sodium:solute symporter (SSF) (TC 2.A.21) family.</text>
</comment>
<name>A0A423PMU8_9GAMM</name>
<feature type="transmembrane region" description="Helical" evidence="6">
    <location>
        <begin position="6"/>
        <end position="23"/>
    </location>
</feature>
<dbReference type="Gene3D" id="1.20.1730.10">
    <property type="entry name" value="Sodium/glucose cotransporter"/>
    <property type="match status" value="1"/>
</dbReference>
<dbReference type="InterPro" id="IPR001734">
    <property type="entry name" value="Na/solute_symporter"/>
</dbReference>
<feature type="transmembrane region" description="Helical" evidence="6">
    <location>
        <begin position="74"/>
        <end position="97"/>
    </location>
</feature>
<comment type="caution">
    <text evidence="7">The sequence shown here is derived from an EMBL/GenBank/DDBJ whole genome shotgun (WGS) entry which is preliminary data.</text>
</comment>
<evidence type="ECO:0000256" key="4">
    <source>
        <dbReference type="ARBA" id="ARBA00022989"/>
    </source>
</evidence>
<sequence length="483" mass="50152">MQWLLIAPWLVLFAYCALVLAMSPSRVGPRAFFDGGSERGVPPGPLLLGVSAAISWVMAKSLDNAMNLSAAFGLWGGLAYAAYWLAFIVVAIAVYCLRTRGGFTSLAEFLTCKYGGFAAKMFLAVIAIRLFNEVWSNTKVTAQFFGPEGSAGYWSAAGIVTAVTAFYSWRGGLRSSILTDAMQMLLIAVLLVATLAVLGPGLLSHGVPRVGAGVTPAMQAGGLTFLALALVQVLSYGFHDPVLTDRAFISPPRSMLLGFVLAAVFGGGLIALFSVVGLYALAVGVETGTSVAVAVPAAIGVWMSLLFNAVMLTSAGSTLDSTFCATAKFASRDWPGRSRETPDMPQLRFGRRALIAIALLGNIPLLSLYIDGVGPAVIAATTISGTAIMGLAPIFLLAWIRSAGALSFHLALWPGVFIGVLLVLQDFAGLAVIPDALAIGSGRYAQTLGINVWGLLLCSAGYLLGAVLRAGAPLPAPAGRGSA</sequence>
<dbReference type="AlphaFoldDB" id="A0A423PMU8"/>
<feature type="transmembrane region" description="Helical" evidence="6">
    <location>
        <begin position="223"/>
        <end position="243"/>
    </location>
</feature>
<dbReference type="EMBL" id="AYKH01000017">
    <property type="protein sequence ID" value="ROO26944.1"/>
    <property type="molecule type" value="Genomic_DNA"/>
</dbReference>
<evidence type="ECO:0000256" key="1">
    <source>
        <dbReference type="ARBA" id="ARBA00004141"/>
    </source>
</evidence>
<feature type="transmembrane region" description="Helical" evidence="6">
    <location>
        <begin position="353"/>
        <end position="370"/>
    </location>
</feature>
<gene>
    <name evidence="7" type="ORF">SAOR_09825</name>
</gene>
<protein>
    <recommendedName>
        <fullName evidence="9">Na+/proline symporter</fullName>
    </recommendedName>
</protein>
<evidence type="ECO:0000256" key="5">
    <source>
        <dbReference type="ARBA" id="ARBA00023136"/>
    </source>
</evidence>
<keyword evidence="8" id="KW-1185">Reference proteome</keyword>
<keyword evidence="3 6" id="KW-0812">Transmembrane</keyword>
<dbReference type="InterPro" id="IPR038377">
    <property type="entry name" value="Na/Glc_symporter_sf"/>
</dbReference>
<feature type="transmembrane region" description="Helical" evidence="6">
    <location>
        <begin position="44"/>
        <end position="62"/>
    </location>
</feature>
<accession>A0A423PMU8</accession>
<organism evidence="7 8">
    <name type="scientific">Salinisphaera orenii MK-B5</name>
    <dbReference type="NCBI Taxonomy" id="856730"/>
    <lineage>
        <taxon>Bacteria</taxon>
        <taxon>Pseudomonadati</taxon>
        <taxon>Pseudomonadota</taxon>
        <taxon>Gammaproteobacteria</taxon>
        <taxon>Salinisphaerales</taxon>
        <taxon>Salinisphaeraceae</taxon>
        <taxon>Salinisphaera</taxon>
    </lineage>
</organism>
<comment type="subcellular location">
    <subcellularLocation>
        <location evidence="1">Membrane</location>
        <topology evidence="1">Multi-pass membrane protein</topology>
    </subcellularLocation>
</comment>
<evidence type="ECO:0008006" key="9">
    <source>
        <dbReference type="Google" id="ProtNLM"/>
    </source>
</evidence>
<evidence type="ECO:0000256" key="3">
    <source>
        <dbReference type="ARBA" id="ARBA00022692"/>
    </source>
</evidence>
<evidence type="ECO:0000256" key="6">
    <source>
        <dbReference type="SAM" id="Phobius"/>
    </source>
</evidence>
<feature type="transmembrane region" description="Helical" evidence="6">
    <location>
        <begin position="255"/>
        <end position="281"/>
    </location>
</feature>
<dbReference type="RefSeq" id="WP_123631267.1">
    <property type="nucleotide sequence ID" value="NZ_AYKH01000017.1"/>
</dbReference>
<feature type="transmembrane region" description="Helical" evidence="6">
    <location>
        <begin position="453"/>
        <end position="472"/>
    </location>
</feature>
<dbReference type="PROSITE" id="PS50283">
    <property type="entry name" value="NA_SOLUT_SYMP_3"/>
    <property type="match status" value="1"/>
</dbReference>